<dbReference type="AlphaFoldDB" id="A0A4Q2AXK0"/>
<dbReference type="InterPro" id="IPR003647">
    <property type="entry name" value="Intron_nuc_1_rpt"/>
</dbReference>
<gene>
    <name evidence="1" type="ORF">D6C19_00770</name>
</gene>
<accession>A0A4Q2AXK0</accession>
<dbReference type="EMBL" id="QZFR01000002">
    <property type="protein sequence ID" value="RXV75556.1"/>
    <property type="molecule type" value="Genomic_DNA"/>
</dbReference>
<evidence type="ECO:0000313" key="2">
    <source>
        <dbReference type="Proteomes" id="UP000289316"/>
    </source>
</evidence>
<dbReference type="SMART" id="SM00497">
    <property type="entry name" value="IENR1"/>
    <property type="match status" value="1"/>
</dbReference>
<comment type="caution">
    <text evidence="1">The sequence shown here is derived from an EMBL/GenBank/DDBJ whole genome shotgun (WGS) entry which is preliminary data.</text>
</comment>
<protein>
    <submittedName>
        <fullName evidence="1">Uncharacterized protein</fullName>
    </submittedName>
</protein>
<reference evidence="1 2" key="1">
    <citation type="submission" date="2018-09" db="EMBL/GenBank/DDBJ databases">
        <title>Murine metabolic-syndrome-specific gut microbial biobank.</title>
        <authorList>
            <person name="Liu C."/>
        </authorList>
    </citation>
    <scope>NUCLEOTIDE SEQUENCE [LARGE SCALE GENOMIC DNA]</scope>
    <source>
        <strain evidence="1 2">C-30</strain>
    </source>
</reference>
<dbReference type="RefSeq" id="WP_129303165.1">
    <property type="nucleotide sequence ID" value="NZ_QZFR01000002.1"/>
</dbReference>
<evidence type="ECO:0000313" key="1">
    <source>
        <dbReference type="EMBL" id="RXV75556.1"/>
    </source>
</evidence>
<proteinExistence type="predicted"/>
<sequence length="134" mass="15819">MKARLGLAVTHLEDTFDIVKDGEKGKWYNREEYIAENHPNDWGWLAVLSVRKKAREELRTCKRQFNWLWQVTDTITDKKYESKSVDELAKMINVSRSTISSGCNTGKLVHKRYLVTRKKLKKNHRNNCDPLKLR</sequence>
<organism evidence="1 2">
    <name type="scientific">Ligilactobacillus murinus</name>
    <dbReference type="NCBI Taxonomy" id="1622"/>
    <lineage>
        <taxon>Bacteria</taxon>
        <taxon>Bacillati</taxon>
        <taxon>Bacillota</taxon>
        <taxon>Bacilli</taxon>
        <taxon>Lactobacillales</taxon>
        <taxon>Lactobacillaceae</taxon>
        <taxon>Ligilactobacillus</taxon>
    </lineage>
</organism>
<name>A0A4Q2AXK0_9LACO</name>
<dbReference type="Proteomes" id="UP000289316">
    <property type="component" value="Unassembled WGS sequence"/>
</dbReference>